<accession>A0A5N6MPM4</accession>
<dbReference type="AlphaFoldDB" id="A0A5N6MPM4"/>
<dbReference type="Proteomes" id="UP000326396">
    <property type="component" value="Linkage Group LG5"/>
</dbReference>
<evidence type="ECO:0000256" key="2">
    <source>
        <dbReference type="SAM" id="SignalP"/>
    </source>
</evidence>
<keyword evidence="1" id="KW-0812">Transmembrane</keyword>
<dbReference type="InterPro" id="IPR010605">
    <property type="entry name" value="DUF1191"/>
</dbReference>
<organism evidence="3 4">
    <name type="scientific">Mikania micrantha</name>
    <name type="common">bitter vine</name>
    <dbReference type="NCBI Taxonomy" id="192012"/>
    <lineage>
        <taxon>Eukaryota</taxon>
        <taxon>Viridiplantae</taxon>
        <taxon>Streptophyta</taxon>
        <taxon>Embryophyta</taxon>
        <taxon>Tracheophyta</taxon>
        <taxon>Spermatophyta</taxon>
        <taxon>Magnoliopsida</taxon>
        <taxon>eudicotyledons</taxon>
        <taxon>Gunneridae</taxon>
        <taxon>Pentapetalae</taxon>
        <taxon>asterids</taxon>
        <taxon>campanulids</taxon>
        <taxon>Asterales</taxon>
        <taxon>Asteraceae</taxon>
        <taxon>Asteroideae</taxon>
        <taxon>Heliantheae alliance</taxon>
        <taxon>Eupatorieae</taxon>
        <taxon>Mikania</taxon>
    </lineage>
</organism>
<keyword evidence="1" id="KW-0472">Membrane</keyword>
<keyword evidence="1" id="KW-1133">Transmembrane helix</keyword>
<evidence type="ECO:0000256" key="1">
    <source>
        <dbReference type="SAM" id="Phobius"/>
    </source>
</evidence>
<dbReference type="PANTHER" id="PTHR33512">
    <property type="entry name" value="PROTEIN, PUTATIVE (DUF1191)-RELATED"/>
    <property type="match status" value="1"/>
</dbReference>
<dbReference type="Pfam" id="PF06697">
    <property type="entry name" value="DUF1191"/>
    <property type="match status" value="1"/>
</dbReference>
<proteinExistence type="predicted"/>
<evidence type="ECO:0000313" key="3">
    <source>
        <dbReference type="EMBL" id="KAD3641477.1"/>
    </source>
</evidence>
<dbReference type="OrthoDB" id="768690at2759"/>
<evidence type="ECO:0000313" key="4">
    <source>
        <dbReference type="Proteomes" id="UP000326396"/>
    </source>
</evidence>
<keyword evidence="2" id="KW-0732">Signal</keyword>
<comment type="caution">
    <text evidence="3">The sequence shown here is derived from an EMBL/GenBank/DDBJ whole genome shotgun (WGS) entry which is preliminary data.</text>
</comment>
<feature type="chain" id="PRO_5024446294" evidence="2">
    <location>
        <begin position="24"/>
        <end position="293"/>
    </location>
</feature>
<dbReference type="GO" id="GO:0016020">
    <property type="term" value="C:membrane"/>
    <property type="evidence" value="ECO:0007669"/>
    <property type="project" value="TreeGrafter"/>
</dbReference>
<protein>
    <submittedName>
        <fullName evidence="3">Uncharacterized protein</fullName>
    </submittedName>
</protein>
<reference evidence="3 4" key="1">
    <citation type="submission" date="2019-05" db="EMBL/GenBank/DDBJ databases">
        <title>Mikania micrantha, genome provides insights into the molecular mechanism of rapid growth.</title>
        <authorList>
            <person name="Liu B."/>
        </authorList>
    </citation>
    <scope>NUCLEOTIDE SEQUENCE [LARGE SCALE GENOMIC DNA]</scope>
    <source>
        <strain evidence="3">NLD-2019</strain>
        <tissue evidence="3">Leaf</tissue>
    </source>
</reference>
<feature type="signal peptide" evidence="2">
    <location>
        <begin position="1"/>
        <end position="23"/>
    </location>
</feature>
<dbReference type="EMBL" id="SZYD01000015">
    <property type="protein sequence ID" value="KAD3641477.1"/>
    <property type="molecule type" value="Genomic_DNA"/>
</dbReference>
<name>A0A5N6MPM4_9ASTR</name>
<feature type="transmembrane region" description="Helical" evidence="1">
    <location>
        <begin position="219"/>
        <end position="242"/>
    </location>
</feature>
<sequence>MEDILLLMLLCSCFCFYVQTSDSKDINPGEPFDIVLQEHAFEALLTQQQRYKTGTLYAVKLPANLSGMHVFYIRFRTKTLWRKGANFSSLQIPPRTLPMPFVKRIVILYQDLGNLSSQFYNNTVPGYSLVSSVVGFRVYDASNPTTTKARRIDFNTSGAPISVHFPGLKFPRGAMCASFGTGSNGPFTLGNMSDEHVCYTRNCGRFSVVAAKRKKGGVWVRWGVGVGFMTTFFISLVSIMLVKIMKVKRADEMEMQMEEGSIDLETVWIGYSKMPCATVTRTHPNLESPRITT</sequence>
<dbReference type="PANTHER" id="PTHR33512:SF4">
    <property type="entry name" value="PROTEIN, PUTATIVE (DUF1191)-RELATED"/>
    <property type="match status" value="1"/>
</dbReference>
<keyword evidence="4" id="KW-1185">Reference proteome</keyword>
<gene>
    <name evidence="3" type="ORF">E3N88_30701</name>
</gene>